<dbReference type="Proteomes" id="UP001059272">
    <property type="component" value="Chromosome"/>
</dbReference>
<name>A0AAE9NPW4_9GAMM</name>
<evidence type="ECO:0000313" key="1">
    <source>
        <dbReference type="EMBL" id="MEQ9939923.1"/>
    </source>
</evidence>
<gene>
    <name evidence="1" type="ORF">ABRQ07_20335</name>
    <name evidence="2" type="ORF">LW347_16395</name>
</gene>
<keyword evidence="4" id="KW-1185">Reference proteome</keyword>
<accession>A0AAE9NPW4</accession>
<protein>
    <submittedName>
        <fullName evidence="2">Uncharacterized protein</fullName>
    </submittedName>
</protein>
<dbReference type="EMBL" id="CP090065">
    <property type="protein sequence ID" value="UVO07437.1"/>
    <property type="molecule type" value="Genomic_DNA"/>
</dbReference>
<evidence type="ECO:0000313" key="2">
    <source>
        <dbReference type="EMBL" id="UVO07437.1"/>
    </source>
</evidence>
<dbReference type="AlphaFoldDB" id="A0AAE9NPW4"/>
<dbReference type="KEGG" id="ppoo:LW347_16395"/>
<dbReference type="Proteomes" id="UP001463408">
    <property type="component" value="Unassembled WGS sequence"/>
</dbReference>
<dbReference type="RefSeq" id="WP_258882885.1">
    <property type="nucleotide sequence ID" value="NZ_CP090065.1"/>
</dbReference>
<reference evidence="2" key="1">
    <citation type="submission" date="2021-12" db="EMBL/GenBank/DDBJ databases">
        <title>Genome sequence of novel Pectobacterium sp. causing blackleg.</title>
        <authorList>
            <person name="Wang J."/>
        </authorList>
    </citation>
    <scope>NUCLEOTIDE SEQUENCE</scope>
    <source>
        <strain evidence="2">BY21311</strain>
    </source>
</reference>
<dbReference type="EMBL" id="JBEHEF010000031">
    <property type="protein sequence ID" value="MEQ9939923.1"/>
    <property type="molecule type" value="Genomic_DNA"/>
</dbReference>
<proteinExistence type="predicted"/>
<reference evidence="1 4" key="2">
    <citation type="submission" date="2024-06" db="EMBL/GenBank/DDBJ databases">
        <title>Pangenomics to understand the prophage dynamics in the radiating lineages of P. brasiliense.</title>
        <authorList>
            <person name="Pardeshi L.A."/>
            <person name="Van Duivenbode I."/>
            <person name="Jonkheer E.M."/>
            <person name="Pel M.J.C."/>
            <person name="Kupczok A."/>
            <person name="De Ridder D."/>
            <person name="Smit S."/>
            <person name="Van Der Lee T.J."/>
        </authorList>
    </citation>
    <scope>NUCLEOTIDE SEQUENCE [LARGE SCALE GENOMIC DNA]</scope>
    <source>
        <strain evidence="1 4">PD 8607</strain>
    </source>
</reference>
<sequence length="108" mass="12668">MKIDFKSRLVYLSDELTSSYEREYSSDEDEYFENKRVKSEIVDFILDANSCGEVFFVESAFKLLLDNTGCQEDFEILEEILRPVIDRGIIDKGLLEKNLKESPLSRWL</sequence>
<organism evidence="2 3">
    <name type="scientific">Pectobacterium polonicum</name>
    <dbReference type="NCBI Taxonomy" id="2485124"/>
    <lineage>
        <taxon>Bacteria</taxon>
        <taxon>Pseudomonadati</taxon>
        <taxon>Pseudomonadota</taxon>
        <taxon>Gammaproteobacteria</taxon>
        <taxon>Enterobacterales</taxon>
        <taxon>Pectobacteriaceae</taxon>
        <taxon>Pectobacterium</taxon>
    </lineage>
</organism>
<evidence type="ECO:0000313" key="4">
    <source>
        <dbReference type="Proteomes" id="UP001463408"/>
    </source>
</evidence>
<evidence type="ECO:0000313" key="3">
    <source>
        <dbReference type="Proteomes" id="UP001059272"/>
    </source>
</evidence>